<reference evidence="3" key="1">
    <citation type="submission" date="2017-04" db="EMBL/GenBank/DDBJ databases">
        <authorList>
            <person name="Varghese N."/>
            <person name="Submissions S."/>
        </authorList>
    </citation>
    <scope>NUCLEOTIDE SEQUENCE [LARGE SCALE GENOMIC DNA]</scope>
    <source>
        <strain evidence="3">DSM 20463</strain>
    </source>
</reference>
<keyword evidence="1" id="KW-0472">Membrane</keyword>
<dbReference type="STRING" id="573058.SAMN00017477_0541"/>
<dbReference type="PANTHER" id="PTHR34300:SF2">
    <property type="entry name" value="QUEUOSINE PRECURSOR TRANSPORTER-RELATED"/>
    <property type="match status" value="1"/>
</dbReference>
<dbReference type="InterPro" id="IPR003744">
    <property type="entry name" value="YhhQ"/>
</dbReference>
<dbReference type="Proteomes" id="UP000192368">
    <property type="component" value="Unassembled WGS sequence"/>
</dbReference>
<comment type="similarity">
    <text evidence="1">Belongs to the vitamin uptake transporter (VUT/ECF) (TC 2.A.88) family. Q precursor transporter subfamily.</text>
</comment>
<feature type="transmembrane region" description="Helical" evidence="1">
    <location>
        <begin position="184"/>
        <end position="205"/>
    </location>
</feature>
<evidence type="ECO:0000256" key="1">
    <source>
        <dbReference type="HAMAP-Rule" id="MF_02088"/>
    </source>
</evidence>
<sequence>MATMQDNKFNKQENKADLYRLMLWSFYAVAVIMKNIFATKRWKVGFIQAPAGYIFEPVTFIAQDVETETRGYKSAKTMVFWGFALNIIVAIASQLAIILPNASSPEIQTSFAIVLGNVPRILVASLIAYLLGGTLNVKIMSHLKEKKNNSLLYRAIVSTIFGQLLDNIVFSNIAFLGIIPLNQIIYMSISMTIIETIYEIVFYPVTKFLIYKIKEAEKIDTLI</sequence>
<accession>A0A1W1UR85</accession>
<dbReference type="PANTHER" id="PTHR34300">
    <property type="entry name" value="QUEUOSINE PRECURSOR TRANSPORTER-RELATED"/>
    <property type="match status" value="1"/>
</dbReference>
<comment type="function">
    <text evidence="1">Involved in the import of queuosine (Q) precursors, required for Q precursor salvage.</text>
</comment>
<dbReference type="AlphaFoldDB" id="A0A1W1UR85"/>
<comment type="subcellular location">
    <subcellularLocation>
        <location evidence="1">Cell membrane</location>
        <topology evidence="1">Multi-pass membrane protein</topology>
    </subcellularLocation>
</comment>
<gene>
    <name evidence="2" type="ORF">SAMN00017477_0541</name>
</gene>
<keyword evidence="1" id="KW-0813">Transport</keyword>
<feature type="transmembrane region" description="Helical" evidence="1">
    <location>
        <begin position="78"/>
        <end position="99"/>
    </location>
</feature>
<dbReference type="EMBL" id="FWWR01000009">
    <property type="protein sequence ID" value="SMB83214.1"/>
    <property type="molecule type" value="Genomic_DNA"/>
</dbReference>
<evidence type="ECO:0000313" key="2">
    <source>
        <dbReference type="EMBL" id="SMB83214.1"/>
    </source>
</evidence>
<feature type="transmembrane region" description="Helical" evidence="1">
    <location>
        <begin position="151"/>
        <end position="178"/>
    </location>
</feature>
<dbReference type="GO" id="GO:0022857">
    <property type="term" value="F:transmembrane transporter activity"/>
    <property type="evidence" value="ECO:0007669"/>
    <property type="project" value="UniProtKB-UniRule"/>
</dbReference>
<keyword evidence="1" id="KW-1003">Cell membrane</keyword>
<protein>
    <recommendedName>
        <fullName evidence="1">Probable queuosine precursor transporter</fullName>
        <shortName evidence="1">Q precursor transporter</shortName>
    </recommendedName>
</protein>
<dbReference type="NCBIfam" id="TIGR00697">
    <property type="entry name" value="queuosine precursor transporter"/>
    <property type="match status" value="1"/>
</dbReference>
<keyword evidence="1" id="KW-0812">Transmembrane</keyword>
<name>A0A1W1UR85_PEPAS</name>
<organism evidence="2 3">
    <name type="scientific">Peptoniphilus asaccharolyticus DSM 20463</name>
    <dbReference type="NCBI Taxonomy" id="573058"/>
    <lineage>
        <taxon>Bacteria</taxon>
        <taxon>Bacillati</taxon>
        <taxon>Bacillota</taxon>
        <taxon>Tissierellia</taxon>
        <taxon>Tissierellales</taxon>
        <taxon>Peptoniphilaceae</taxon>
        <taxon>Peptoniphilus</taxon>
    </lineage>
</organism>
<dbReference type="GO" id="GO:0005886">
    <property type="term" value="C:plasma membrane"/>
    <property type="evidence" value="ECO:0007669"/>
    <property type="project" value="UniProtKB-SubCell"/>
</dbReference>
<feature type="transmembrane region" description="Helical" evidence="1">
    <location>
        <begin position="18"/>
        <end position="37"/>
    </location>
</feature>
<keyword evidence="1" id="KW-1133">Transmembrane helix</keyword>
<dbReference type="Pfam" id="PF02592">
    <property type="entry name" value="Vut_1"/>
    <property type="match status" value="1"/>
</dbReference>
<keyword evidence="3" id="KW-1185">Reference proteome</keyword>
<evidence type="ECO:0000313" key="3">
    <source>
        <dbReference type="Proteomes" id="UP000192368"/>
    </source>
</evidence>
<proteinExistence type="inferred from homology"/>
<feature type="transmembrane region" description="Helical" evidence="1">
    <location>
        <begin position="111"/>
        <end position="131"/>
    </location>
</feature>
<dbReference type="HAMAP" id="MF_02088">
    <property type="entry name" value="Q_prec_transport"/>
    <property type="match status" value="1"/>
</dbReference>